<dbReference type="RefSeq" id="WP_093252893.1">
    <property type="nucleotide sequence ID" value="NZ_FNQM01000005.1"/>
</dbReference>
<evidence type="ECO:0000313" key="4">
    <source>
        <dbReference type="EMBL" id="SEA44332.1"/>
    </source>
</evidence>
<dbReference type="InterPro" id="IPR036779">
    <property type="entry name" value="LysM_dom_sf"/>
</dbReference>
<dbReference type="OrthoDB" id="8479038at2"/>
<dbReference type="EMBL" id="FNQM01000005">
    <property type="protein sequence ID" value="SEA44332.1"/>
    <property type="molecule type" value="Genomic_DNA"/>
</dbReference>
<dbReference type="PROSITE" id="PS51782">
    <property type="entry name" value="LYSM"/>
    <property type="match status" value="1"/>
</dbReference>
<feature type="compositionally biased region" description="Basic and acidic residues" evidence="1">
    <location>
        <begin position="140"/>
        <end position="152"/>
    </location>
</feature>
<evidence type="ECO:0000256" key="1">
    <source>
        <dbReference type="SAM" id="MobiDB-lite"/>
    </source>
</evidence>
<feature type="region of interest" description="Disordered" evidence="1">
    <location>
        <begin position="114"/>
        <end position="222"/>
    </location>
</feature>
<name>A0A1H4B931_9RHOB</name>
<dbReference type="SUPFAM" id="SSF53850">
    <property type="entry name" value="Periplasmic binding protein-like II"/>
    <property type="match status" value="1"/>
</dbReference>
<dbReference type="InterPro" id="IPR018392">
    <property type="entry name" value="LysM"/>
</dbReference>
<gene>
    <name evidence="4" type="ORF">SAMN05444370_10570</name>
</gene>
<reference evidence="4 5" key="1">
    <citation type="submission" date="2016-10" db="EMBL/GenBank/DDBJ databases">
        <authorList>
            <person name="de Groot N.N."/>
        </authorList>
    </citation>
    <scope>NUCLEOTIDE SEQUENCE [LARGE SCALE GENOMIC DNA]</scope>
    <source>
        <strain evidence="4 5">DSM 15345</strain>
    </source>
</reference>
<sequence length="464" mass="44923">MRHGGGAGGKRRAPTLLAALAAGALAAAAAGGAAAQELPCGETYVIQRGDTLQRVARRAYGPGASYIPLWRFNRGRVATRDPSLIEIGDVIAIPCLDADGDPIPLPAGVWPQAVGSAGSTEEAALPPRGAEDALAGEGTDAARREIGERDADAQDGETQDGGAQDADASHRAASPEATNPAAAGATNPAAAGATNPAAAGAADGAAGDDAEPFGASDDAASGEADAARPAAAASAAGSARAVMLRVGADAGAAEAVARAALTLTLGEDGYGVEPAAAPSAAPAAAEAGGAATPAPSGLTVPQIRPDCPAAERFCGGRAWSRPLVERMLVVHLAADAPSPSTPGGLSGARLCATRAAAPAALAALGFPAAGLRQQDALGCFAAVIAGEADAVISEAADADAAMAAPQASAALVEAVALARFATLRAAARSDDAQGLAALAALDAGLARLRESGRWLDAASGALAP</sequence>
<accession>A0A1H4B931</accession>
<feature type="compositionally biased region" description="Low complexity" evidence="1">
    <location>
        <begin position="177"/>
        <end position="205"/>
    </location>
</feature>
<feature type="domain" description="LysM" evidence="3">
    <location>
        <begin position="42"/>
        <end position="93"/>
    </location>
</feature>
<evidence type="ECO:0000313" key="5">
    <source>
        <dbReference type="Proteomes" id="UP000198703"/>
    </source>
</evidence>
<evidence type="ECO:0000259" key="3">
    <source>
        <dbReference type="PROSITE" id="PS51782"/>
    </source>
</evidence>
<dbReference type="STRING" id="89524.SAMN05444370_10570"/>
<evidence type="ECO:0000256" key="2">
    <source>
        <dbReference type="SAM" id="SignalP"/>
    </source>
</evidence>
<keyword evidence="2" id="KW-0732">Signal</keyword>
<organism evidence="4 5">
    <name type="scientific">Rubrimonas cliftonensis</name>
    <dbReference type="NCBI Taxonomy" id="89524"/>
    <lineage>
        <taxon>Bacteria</taxon>
        <taxon>Pseudomonadati</taxon>
        <taxon>Pseudomonadota</taxon>
        <taxon>Alphaproteobacteria</taxon>
        <taxon>Rhodobacterales</taxon>
        <taxon>Paracoccaceae</taxon>
        <taxon>Rubrimonas</taxon>
    </lineage>
</organism>
<feature type="chain" id="PRO_5011788266" description="LysM domain-containing protein" evidence="2">
    <location>
        <begin position="36"/>
        <end position="464"/>
    </location>
</feature>
<dbReference type="Gene3D" id="3.10.350.10">
    <property type="entry name" value="LysM domain"/>
    <property type="match status" value="1"/>
</dbReference>
<feature type="signal peptide" evidence="2">
    <location>
        <begin position="1"/>
        <end position="35"/>
    </location>
</feature>
<proteinExistence type="predicted"/>
<dbReference type="Gene3D" id="3.40.190.10">
    <property type="entry name" value="Periplasmic binding protein-like II"/>
    <property type="match status" value="2"/>
</dbReference>
<protein>
    <recommendedName>
        <fullName evidence="3">LysM domain-containing protein</fullName>
    </recommendedName>
</protein>
<keyword evidence="5" id="KW-1185">Reference proteome</keyword>
<dbReference type="Proteomes" id="UP000198703">
    <property type="component" value="Unassembled WGS sequence"/>
</dbReference>
<dbReference type="AlphaFoldDB" id="A0A1H4B931"/>